<accession>A0A212TRA4</accession>
<dbReference type="InterPro" id="IPR024992">
    <property type="entry name" value="DUF3891"/>
</dbReference>
<evidence type="ECO:0000313" key="1">
    <source>
        <dbReference type="EMBL" id="SNC68391.1"/>
    </source>
</evidence>
<organism evidence="1 2">
    <name type="scientific">Hymenobacter gelipurpurascens</name>
    <dbReference type="NCBI Taxonomy" id="89968"/>
    <lineage>
        <taxon>Bacteria</taxon>
        <taxon>Pseudomonadati</taxon>
        <taxon>Bacteroidota</taxon>
        <taxon>Cytophagia</taxon>
        <taxon>Cytophagales</taxon>
        <taxon>Hymenobacteraceae</taxon>
        <taxon>Hymenobacter</taxon>
    </lineage>
</organism>
<keyword evidence="2" id="KW-1185">Reference proteome</keyword>
<sequence length="260" mass="29661">MIVRATPSSFICIAQHEHAQVSGQLAEHWQLPYFEGVARRPEVLLAIQEHDRAWIPLDAEPLWNEQAQAPHSFLDYPPAARLQHYQQGITEVEQQAPYAGLLCSLHYTSFPELAKHPLGLQFLAIEAERQQRLKQELQLTDAAQTATLEFHKRLLRFADNLSLYLCLNEPGTSKAQEHPWYQAGIPFSDYFSFTHQQLVQVEWPTRHQMHIHPSPFADAFAVSLRYQELPKARLAAVGLGQCFAEAPVEELEVWVHSGQA</sequence>
<reference evidence="2" key="1">
    <citation type="submission" date="2017-06" db="EMBL/GenBank/DDBJ databases">
        <authorList>
            <person name="Varghese N."/>
            <person name="Submissions S."/>
        </authorList>
    </citation>
    <scope>NUCLEOTIDE SEQUENCE [LARGE SCALE GENOMIC DNA]</scope>
    <source>
        <strain evidence="2">DSM 11116</strain>
    </source>
</reference>
<dbReference type="AlphaFoldDB" id="A0A212TRA4"/>
<dbReference type="EMBL" id="FYEW01000001">
    <property type="protein sequence ID" value="SNC68391.1"/>
    <property type="molecule type" value="Genomic_DNA"/>
</dbReference>
<dbReference type="RefSeq" id="WP_088843505.1">
    <property type="nucleotide sequence ID" value="NZ_FYEW01000001.1"/>
</dbReference>
<proteinExistence type="predicted"/>
<dbReference type="Pfam" id="PF13030">
    <property type="entry name" value="DUF3891"/>
    <property type="match status" value="1"/>
</dbReference>
<protein>
    <recommendedName>
        <fullName evidence="3">DUF3891 domain-containing protein</fullName>
    </recommendedName>
</protein>
<evidence type="ECO:0000313" key="2">
    <source>
        <dbReference type="Proteomes" id="UP000198131"/>
    </source>
</evidence>
<name>A0A212TRA4_9BACT</name>
<dbReference type="Proteomes" id="UP000198131">
    <property type="component" value="Unassembled WGS sequence"/>
</dbReference>
<gene>
    <name evidence="1" type="ORF">SAMN06265337_2291</name>
</gene>
<evidence type="ECO:0008006" key="3">
    <source>
        <dbReference type="Google" id="ProtNLM"/>
    </source>
</evidence>
<dbReference type="OrthoDB" id="872894at2"/>